<keyword evidence="3" id="KW-1185">Reference proteome</keyword>
<dbReference type="InterPro" id="IPR017264">
    <property type="entry name" value="Ribosomal_mS37_fun"/>
</dbReference>
<dbReference type="KEGG" id="clup:CLUP02_16062"/>
<gene>
    <name evidence="2" type="ORF">CLUP02_16062</name>
</gene>
<evidence type="ECO:0000313" key="3">
    <source>
        <dbReference type="Proteomes" id="UP000830671"/>
    </source>
</evidence>
<dbReference type="AlphaFoldDB" id="A0A9Q8WPL5"/>
<dbReference type="GO" id="GO:0003735">
    <property type="term" value="F:structural constituent of ribosome"/>
    <property type="evidence" value="ECO:0007669"/>
    <property type="project" value="InterPro"/>
</dbReference>
<protein>
    <submittedName>
        <fullName evidence="2">CHCH domain-containing protein</fullName>
    </submittedName>
</protein>
<dbReference type="RefSeq" id="XP_049152133.1">
    <property type="nucleotide sequence ID" value="XM_049294986.1"/>
</dbReference>
<dbReference type="EMBL" id="CP019481">
    <property type="protein sequence ID" value="UQC90532.1"/>
    <property type="molecule type" value="Genomic_DNA"/>
</dbReference>
<feature type="region of interest" description="Disordered" evidence="1">
    <location>
        <begin position="61"/>
        <end position="81"/>
    </location>
</feature>
<dbReference type="Proteomes" id="UP000830671">
    <property type="component" value="Chromosome 9"/>
</dbReference>
<accession>A0A9Q8WPL5</accession>
<name>A0A9Q8WPL5_9PEZI</name>
<evidence type="ECO:0000313" key="2">
    <source>
        <dbReference type="EMBL" id="UQC90532.1"/>
    </source>
</evidence>
<evidence type="ECO:0000256" key="1">
    <source>
        <dbReference type="SAM" id="MobiDB-lite"/>
    </source>
</evidence>
<sequence>MPQKPMRLPPVKVLRVRNPNGKVEQPCMQVMTSVLACWASAGYNTSGCAALENALRGCMDQPKKPKEPSSTVNYHLGRGDQGNHMEMEVFPEWHIPGKTARAMALRSRQLNRPWQQQRRIRPMTVI</sequence>
<proteinExistence type="predicted"/>
<dbReference type="PANTHER" id="PTHR28066">
    <property type="entry name" value="37S RIBOSOMAL PROTEIN MRP10, MITOCHONDRIAL"/>
    <property type="match status" value="1"/>
</dbReference>
<organism evidence="2 3">
    <name type="scientific">Colletotrichum lupini</name>
    <dbReference type="NCBI Taxonomy" id="145971"/>
    <lineage>
        <taxon>Eukaryota</taxon>
        <taxon>Fungi</taxon>
        <taxon>Dikarya</taxon>
        <taxon>Ascomycota</taxon>
        <taxon>Pezizomycotina</taxon>
        <taxon>Sordariomycetes</taxon>
        <taxon>Hypocreomycetidae</taxon>
        <taxon>Glomerellales</taxon>
        <taxon>Glomerellaceae</taxon>
        <taxon>Colletotrichum</taxon>
        <taxon>Colletotrichum acutatum species complex</taxon>
    </lineage>
</organism>
<reference evidence="2" key="1">
    <citation type="journal article" date="2021" name="Mol. Plant Microbe Interact.">
        <title>Complete Genome Sequence of the Plant-Pathogenic Fungus Colletotrichum lupini.</title>
        <authorList>
            <person name="Baroncelli R."/>
            <person name="Pensec F."/>
            <person name="Da Lio D."/>
            <person name="Boufleur T."/>
            <person name="Vicente I."/>
            <person name="Sarrocco S."/>
            <person name="Picot A."/>
            <person name="Baraldi E."/>
            <person name="Sukno S."/>
            <person name="Thon M."/>
            <person name="Le Floch G."/>
        </authorList>
    </citation>
    <scope>NUCLEOTIDE SEQUENCE</scope>
    <source>
        <strain evidence="2">IMI 504893</strain>
    </source>
</reference>
<dbReference type="GO" id="GO:0032543">
    <property type="term" value="P:mitochondrial translation"/>
    <property type="evidence" value="ECO:0007669"/>
    <property type="project" value="InterPro"/>
</dbReference>
<dbReference type="GeneID" id="73349996"/>
<dbReference type="GO" id="GO:0005763">
    <property type="term" value="C:mitochondrial small ribosomal subunit"/>
    <property type="evidence" value="ECO:0007669"/>
    <property type="project" value="TreeGrafter"/>
</dbReference>
<dbReference type="PANTHER" id="PTHR28066:SF1">
    <property type="entry name" value="SMALL RIBOSOMAL SUBUNIT PROTEIN MS37"/>
    <property type="match status" value="1"/>
</dbReference>